<name>A0A8T0SKQ5_PANVG</name>
<evidence type="ECO:0000256" key="1">
    <source>
        <dbReference type="SAM" id="MobiDB-lite"/>
    </source>
</evidence>
<protein>
    <submittedName>
        <fullName evidence="2">Uncharacterized protein</fullName>
    </submittedName>
</protein>
<dbReference type="AlphaFoldDB" id="A0A8T0SKQ5"/>
<feature type="compositionally biased region" description="Low complexity" evidence="1">
    <location>
        <begin position="55"/>
        <end position="71"/>
    </location>
</feature>
<feature type="compositionally biased region" description="Basic and acidic residues" evidence="1">
    <location>
        <begin position="32"/>
        <end position="42"/>
    </location>
</feature>
<evidence type="ECO:0000313" key="3">
    <source>
        <dbReference type="Proteomes" id="UP000823388"/>
    </source>
</evidence>
<proteinExistence type="predicted"/>
<evidence type="ECO:0000313" key="2">
    <source>
        <dbReference type="EMBL" id="KAG2599121.1"/>
    </source>
</evidence>
<sequence>MRKSIAADLAKLEQELSYKTTGYDGTLASGKTCEKGMEKRNESLNNQTEIEDVRAQPAHAPEPVQPAHAPEPAQPPPVITYQRRRRTSG</sequence>
<organism evidence="2 3">
    <name type="scientific">Panicum virgatum</name>
    <name type="common">Blackwell switchgrass</name>
    <dbReference type="NCBI Taxonomy" id="38727"/>
    <lineage>
        <taxon>Eukaryota</taxon>
        <taxon>Viridiplantae</taxon>
        <taxon>Streptophyta</taxon>
        <taxon>Embryophyta</taxon>
        <taxon>Tracheophyta</taxon>
        <taxon>Spermatophyta</taxon>
        <taxon>Magnoliopsida</taxon>
        <taxon>Liliopsida</taxon>
        <taxon>Poales</taxon>
        <taxon>Poaceae</taxon>
        <taxon>PACMAD clade</taxon>
        <taxon>Panicoideae</taxon>
        <taxon>Panicodae</taxon>
        <taxon>Paniceae</taxon>
        <taxon>Panicinae</taxon>
        <taxon>Panicum</taxon>
        <taxon>Panicum sect. Hiantes</taxon>
    </lineage>
</organism>
<keyword evidence="3" id="KW-1185">Reference proteome</keyword>
<feature type="region of interest" description="Disordered" evidence="1">
    <location>
        <begin position="22"/>
        <end position="89"/>
    </location>
</feature>
<accession>A0A8T0SKQ5</accession>
<gene>
    <name evidence="2" type="ORF">PVAP13_5KG458200</name>
</gene>
<reference evidence="2 3" key="1">
    <citation type="submission" date="2020-05" db="EMBL/GenBank/DDBJ databases">
        <title>WGS assembly of Panicum virgatum.</title>
        <authorList>
            <person name="Lovell J.T."/>
            <person name="Jenkins J."/>
            <person name="Shu S."/>
            <person name="Juenger T.E."/>
            <person name="Schmutz J."/>
        </authorList>
    </citation>
    <scope>NUCLEOTIDE SEQUENCE [LARGE SCALE GENOMIC DNA]</scope>
    <source>
        <strain evidence="3">cv. AP13</strain>
    </source>
</reference>
<dbReference type="EMBL" id="CM029045">
    <property type="protein sequence ID" value="KAG2599121.1"/>
    <property type="molecule type" value="Genomic_DNA"/>
</dbReference>
<dbReference type="Proteomes" id="UP000823388">
    <property type="component" value="Chromosome 5K"/>
</dbReference>
<comment type="caution">
    <text evidence="2">The sequence shown here is derived from an EMBL/GenBank/DDBJ whole genome shotgun (WGS) entry which is preliminary data.</text>
</comment>